<proteinExistence type="predicted"/>
<reference evidence="1" key="1">
    <citation type="submission" date="2014-09" db="EMBL/GenBank/DDBJ databases">
        <authorList>
            <person name="Magalhaes I.L.F."/>
            <person name="Oliveira U."/>
            <person name="Santos F.R."/>
            <person name="Vidigal T.H.D.A."/>
            <person name="Brescovit A.D."/>
            <person name="Santos A.J."/>
        </authorList>
    </citation>
    <scope>NUCLEOTIDE SEQUENCE</scope>
    <source>
        <tissue evidence="1">Shoot tissue taken approximately 20 cm above the soil surface</tissue>
    </source>
</reference>
<dbReference type="AlphaFoldDB" id="A0A0A9DSU1"/>
<organism evidence="1">
    <name type="scientific">Arundo donax</name>
    <name type="common">Giant reed</name>
    <name type="synonym">Donax arundinaceus</name>
    <dbReference type="NCBI Taxonomy" id="35708"/>
    <lineage>
        <taxon>Eukaryota</taxon>
        <taxon>Viridiplantae</taxon>
        <taxon>Streptophyta</taxon>
        <taxon>Embryophyta</taxon>
        <taxon>Tracheophyta</taxon>
        <taxon>Spermatophyta</taxon>
        <taxon>Magnoliopsida</taxon>
        <taxon>Liliopsida</taxon>
        <taxon>Poales</taxon>
        <taxon>Poaceae</taxon>
        <taxon>PACMAD clade</taxon>
        <taxon>Arundinoideae</taxon>
        <taxon>Arundineae</taxon>
        <taxon>Arundo</taxon>
    </lineage>
</organism>
<sequence length="91" mass="10696">MMHYFFRGEEDKFLHGSIIIDSCRSMICTYYFRARLLGKKPPYIINLPQQCLCPFTRLINCHFNESKSLIPLSPNLCTNFQIDRDITCSLI</sequence>
<dbReference type="EMBL" id="GBRH01208132">
    <property type="protein sequence ID" value="JAD89763.1"/>
    <property type="molecule type" value="Transcribed_RNA"/>
</dbReference>
<protein>
    <submittedName>
        <fullName evidence="1">Uncharacterized protein</fullName>
    </submittedName>
</protein>
<accession>A0A0A9DSU1</accession>
<evidence type="ECO:0000313" key="1">
    <source>
        <dbReference type="EMBL" id="JAD89763.1"/>
    </source>
</evidence>
<reference evidence="1" key="2">
    <citation type="journal article" date="2015" name="Data Brief">
        <title>Shoot transcriptome of the giant reed, Arundo donax.</title>
        <authorList>
            <person name="Barrero R.A."/>
            <person name="Guerrero F.D."/>
            <person name="Moolhuijzen P."/>
            <person name="Goolsby J.A."/>
            <person name="Tidwell J."/>
            <person name="Bellgard S.E."/>
            <person name="Bellgard M.I."/>
        </authorList>
    </citation>
    <scope>NUCLEOTIDE SEQUENCE</scope>
    <source>
        <tissue evidence="1">Shoot tissue taken approximately 20 cm above the soil surface</tissue>
    </source>
</reference>
<name>A0A0A9DSU1_ARUDO</name>